<keyword evidence="3" id="KW-0378">Hydrolase</keyword>
<comment type="subcellular location">
    <subcellularLocation>
        <location evidence="1">Cytoplasm</location>
    </subcellularLocation>
</comment>
<evidence type="ECO:0000313" key="3">
    <source>
        <dbReference type="EMBL" id="KDR24263.1"/>
    </source>
</evidence>
<dbReference type="PANTHER" id="PTHR46197:SF3">
    <property type="entry name" value="AB HYDROLASE-1 DOMAIN-CONTAINING PROTEIN"/>
    <property type="match status" value="1"/>
</dbReference>
<dbReference type="Proteomes" id="UP000027135">
    <property type="component" value="Unassembled WGS sequence"/>
</dbReference>
<protein>
    <submittedName>
        <fullName evidence="3">Abhydrolase domain-containing protein 14B</fullName>
    </submittedName>
</protein>
<dbReference type="STRING" id="136037.A0A067RML1"/>
<evidence type="ECO:0000256" key="2">
    <source>
        <dbReference type="ARBA" id="ARBA00022490"/>
    </source>
</evidence>
<dbReference type="InterPro" id="IPR029058">
    <property type="entry name" value="AB_hydrolase_fold"/>
</dbReference>
<dbReference type="PANTHER" id="PTHR46197">
    <property type="entry name" value="PROTEIN ABHD14B-LIKE"/>
    <property type="match status" value="1"/>
</dbReference>
<dbReference type="Gene3D" id="3.40.50.1820">
    <property type="entry name" value="alpha/beta hydrolase"/>
    <property type="match status" value="1"/>
</dbReference>
<evidence type="ECO:0000313" key="4">
    <source>
        <dbReference type="Proteomes" id="UP000027135"/>
    </source>
</evidence>
<sequence length="200" mass="21849">IMFQGISMFFRKALPSTSMKSSGEAILLLHGRSFKSETWQNLGTMNLMAGIGHLVVAVDLPGYGETQGLYHGDKSKFILSIIQSELLSGIHPVLISPSMSGEYSVKFVGEHADLLSGFIPVAPVATSSVSQDILQTVKVPTLIVYGENDNTPMAKEAPHNLRIMPNSREVPLKDAGHAAYLDQPGVFHKLLYNFMELVHQ</sequence>
<dbReference type="SUPFAM" id="SSF53474">
    <property type="entry name" value="alpha/beta-Hydrolases"/>
    <property type="match status" value="1"/>
</dbReference>
<dbReference type="eggNOG" id="ENOG502QR0B">
    <property type="taxonomic scope" value="Eukaryota"/>
</dbReference>
<evidence type="ECO:0000256" key="1">
    <source>
        <dbReference type="ARBA" id="ARBA00004496"/>
    </source>
</evidence>
<organism evidence="3 4">
    <name type="scientific">Zootermopsis nevadensis</name>
    <name type="common">Dampwood termite</name>
    <dbReference type="NCBI Taxonomy" id="136037"/>
    <lineage>
        <taxon>Eukaryota</taxon>
        <taxon>Metazoa</taxon>
        <taxon>Ecdysozoa</taxon>
        <taxon>Arthropoda</taxon>
        <taxon>Hexapoda</taxon>
        <taxon>Insecta</taxon>
        <taxon>Pterygota</taxon>
        <taxon>Neoptera</taxon>
        <taxon>Polyneoptera</taxon>
        <taxon>Dictyoptera</taxon>
        <taxon>Blattodea</taxon>
        <taxon>Blattoidea</taxon>
        <taxon>Termitoidae</taxon>
        <taxon>Termopsidae</taxon>
        <taxon>Zootermopsis</taxon>
    </lineage>
</organism>
<keyword evidence="2" id="KW-0963">Cytoplasm</keyword>
<accession>A0A067RML1</accession>
<dbReference type="GO" id="GO:0005737">
    <property type="term" value="C:cytoplasm"/>
    <property type="evidence" value="ECO:0007669"/>
    <property type="project" value="UniProtKB-SubCell"/>
</dbReference>
<dbReference type="InParanoid" id="A0A067RML1"/>
<dbReference type="EMBL" id="KK852422">
    <property type="protein sequence ID" value="KDR24263.1"/>
    <property type="molecule type" value="Genomic_DNA"/>
</dbReference>
<gene>
    <name evidence="3" type="ORF">L798_06904</name>
</gene>
<dbReference type="OMA" id="DPATWHR"/>
<name>A0A067RML1_ZOONE</name>
<proteinExistence type="predicted"/>
<feature type="non-terminal residue" evidence="3">
    <location>
        <position position="1"/>
    </location>
</feature>
<dbReference type="GO" id="GO:0016787">
    <property type="term" value="F:hydrolase activity"/>
    <property type="evidence" value="ECO:0007669"/>
    <property type="project" value="UniProtKB-KW"/>
</dbReference>
<keyword evidence="4" id="KW-1185">Reference proteome</keyword>
<reference evidence="3 4" key="1">
    <citation type="journal article" date="2014" name="Nat. Commun.">
        <title>Molecular traces of alternative social organization in a termite genome.</title>
        <authorList>
            <person name="Terrapon N."/>
            <person name="Li C."/>
            <person name="Robertson H.M."/>
            <person name="Ji L."/>
            <person name="Meng X."/>
            <person name="Booth W."/>
            <person name="Chen Z."/>
            <person name="Childers C.P."/>
            <person name="Glastad K.M."/>
            <person name="Gokhale K."/>
            <person name="Gowin J."/>
            <person name="Gronenberg W."/>
            <person name="Hermansen R.A."/>
            <person name="Hu H."/>
            <person name="Hunt B.G."/>
            <person name="Huylmans A.K."/>
            <person name="Khalil S.M."/>
            <person name="Mitchell R.D."/>
            <person name="Munoz-Torres M.C."/>
            <person name="Mustard J.A."/>
            <person name="Pan H."/>
            <person name="Reese J.T."/>
            <person name="Scharf M.E."/>
            <person name="Sun F."/>
            <person name="Vogel H."/>
            <person name="Xiao J."/>
            <person name="Yang W."/>
            <person name="Yang Z."/>
            <person name="Yang Z."/>
            <person name="Zhou J."/>
            <person name="Zhu J."/>
            <person name="Brent C.S."/>
            <person name="Elsik C.G."/>
            <person name="Goodisman M.A."/>
            <person name="Liberles D.A."/>
            <person name="Roe R.M."/>
            <person name="Vargo E.L."/>
            <person name="Vilcinskas A."/>
            <person name="Wang J."/>
            <person name="Bornberg-Bauer E."/>
            <person name="Korb J."/>
            <person name="Zhang G."/>
            <person name="Liebig J."/>
        </authorList>
    </citation>
    <scope>NUCLEOTIDE SEQUENCE [LARGE SCALE GENOMIC DNA]</scope>
    <source>
        <tissue evidence="3">Whole organism</tissue>
    </source>
</reference>
<dbReference type="AlphaFoldDB" id="A0A067RML1"/>